<keyword evidence="1" id="KW-0472">Membrane</keyword>
<dbReference type="GeneID" id="36528404"/>
<accession>A0A2I1CBQ1</accession>
<organism evidence="2 3">
    <name type="scientific">Aspergillus novofumigatus (strain IBT 16806)</name>
    <dbReference type="NCBI Taxonomy" id="1392255"/>
    <lineage>
        <taxon>Eukaryota</taxon>
        <taxon>Fungi</taxon>
        <taxon>Dikarya</taxon>
        <taxon>Ascomycota</taxon>
        <taxon>Pezizomycotina</taxon>
        <taxon>Eurotiomycetes</taxon>
        <taxon>Eurotiomycetidae</taxon>
        <taxon>Eurotiales</taxon>
        <taxon>Aspergillaceae</taxon>
        <taxon>Aspergillus</taxon>
        <taxon>Aspergillus subgen. Fumigati</taxon>
    </lineage>
</organism>
<gene>
    <name evidence="2" type="ORF">P174DRAFT_125078</name>
</gene>
<reference evidence="3" key="1">
    <citation type="journal article" date="2018" name="Proc. Natl. Acad. Sci. U.S.A.">
        <title>Linking secondary metabolites to gene clusters through genome sequencing of six diverse Aspergillus species.</title>
        <authorList>
            <person name="Kaerboelling I."/>
            <person name="Vesth T.C."/>
            <person name="Frisvad J.C."/>
            <person name="Nybo J.L."/>
            <person name="Theobald S."/>
            <person name="Kuo A."/>
            <person name="Bowyer P."/>
            <person name="Matsuda Y."/>
            <person name="Mondo S."/>
            <person name="Lyhne E.K."/>
            <person name="Kogle M.E."/>
            <person name="Clum A."/>
            <person name="Lipzen A."/>
            <person name="Salamov A."/>
            <person name="Ngan C.Y."/>
            <person name="Daum C."/>
            <person name="Chiniquy J."/>
            <person name="Barry K."/>
            <person name="LaButti K."/>
            <person name="Haridas S."/>
            <person name="Simmons B.A."/>
            <person name="Magnuson J.K."/>
            <person name="Mortensen U.H."/>
            <person name="Larsen T.O."/>
            <person name="Grigoriev I.V."/>
            <person name="Baker S.E."/>
            <person name="Andersen M.R."/>
        </authorList>
    </citation>
    <scope>NUCLEOTIDE SEQUENCE [LARGE SCALE GENOMIC DNA]</scope>
    <source>
        <strain evidence="3">IBT 16806</strain>
    </source>
</reference>
<dbReference type="VEuPathDB" id="FungiDB:P174DRAFT_125078"/>
<dbReference type="RefSeq" id="XP_024683658.1">
    <property type="nucleotide sequence ID" value="XM_024821078.1"/>
</dbReference>
<keyword evidence="1" id="KW-1133">Transmembrane helix</keyword>
<feature type="transmembrane region" description="Helical" evidence="1">
    <location>
        <begin position="44"/>
        <end position="65"/>
    </location>
</feature>
<name>A0A2I1CBQ1_ASPN1</name>
<evidence type="ECO:0000256" key="1">
    <source>
        <dbReference type="SAM" id="Phobius"/>
    </source>
</evidence>
<dbReference type="AlphaFoldDB" id="A0A2I1CBQ1"/>
<evidence type="ECO:0000313" key="3">
    <source>
        <dbReference type="Proteomes" id="UP000234474"/>
    </source>
</evidence>
<dbReference type="EMBL" id="MSZS01000003">
    <property type="protein sequence ID" value="PKX95063.1"/>
    <property type="molecule type" value="Genomic_DNA"/>
</dbReference>
<protein>
    <submittedName>
        <fullName evidence="2">Uncharacterized protein</fullName>
    </submittedName>
</protein>
<evidence type="ECO:0000313" key="2">
    <source>
        <dbReference type="EMBL" id="PKX95063.1"/>
    </source>
</evidence>
<keyword evidence="3" id="KW-1185">Reference proteome</keyword>
<keyword evidence="1" id="KW-0812">Transmembrane</keyword>
<sequence length="88" mass="10089">MCADSSFTVDFDFSYLILSFPPFLSPYQVDTSWSPLLFPRTGSMIFLALSVLIPSFLSLLAFISFREKGSLKRQFTDNVVFYLLIRSK</sequence>
<comment type="caution">
    <text evidence="2">The sequence shown here is derived from an EMBL/GenBank/DDBJ whole genome shotgun (WGS) entry which is preliminary data.</text>
</comment>
<proteinExistence type="predicted"/>
<dbReference type="Proteomes" id="UP000234474">
    <property type="component" value="Unassembled WGS sequence"/>
</dbReference>